<dbReference type="Pfam" id="PF09699">
    <property type="entry name" value="Paired_CXXCH_1"/>
    <property type="match status" value="1"/>
</dbReference>
<dbReference type="AlphaFoldDB" id="A0A0B5FGQ9"/>
<evidence type="ECO:0000313" key="4">
    <source>
        <dbReference type="Proteomes" id="UP000035036"/>
    </source>
</evidence>
<reference evidence="3 4" key="1">
    <citation type="journal article" date="2015" name="Genome Announc.">
        <title>Genomes of Geoalkalibacter ferrihydriticus Z-0531T and Geoalkalibacter subterraneus Red1T, Two Haloalkaliphilic Metal-Reducing Deltaproteobacteria.</title>
        <authorList>
            <person name="Badalamenti J.P."/>
            <person name="Krajmalnik-Brown R."/>
            <person name="Torres C.I."/>
            <person name="Bond D.R."/>
        </authorList>
    </citation>
    <scope>NUCLEOTIDE SEQUENCE [LARGE SCALE GENOMIC DNA]</scope>
    <source>
        <strain evidence="3 4">Red1</strain>
    </source>
</reference>
<keyword evidence="1" id="KW-0812">Transmembrane</keyword>
<sequence>MANAFIGQGVHGGHNEMKNRDRKTSIILAAAATLAAILLAGSAWSAVSGDCVNCHTMHNSQDGTAIEFNGEINEDANASLLKSDCIGCHSNPAGSETILTLGDSRVPIVYNPGGGVVYPSDGSSSGTLAGGNFYWVATQGDAYGHNVRGISDADQNLPFAPGGFDGGDGCNNCHGSMTYANGGCVSCHLPAHHRDAAGDIVGQDHGWYRFLGSTMYADLTAPGVMGVESGDWEQTVSSTNHNVYKGTERLYGTSFSMQDNSIGSFCAGCHGNFHHAGYAAPGGGMTNSLGAWIRHPSDVIIPNEREYADYTTYDPLAPVAKTSLDGSVTDAVVPGEDVVTCISCHRAHGSPYPDMLRWDYANDCNTGNADTETEPCGCYSCHTTKDGA</sequence>
<dbReference type="RefSeq" id="WP_040201249.1">
    <property type="nucleotide sequence ID" value="NZ_CP010311.1"/>
</dbReference>
<dbReference type="KEGG" id="gsb:GSUB_13435"/>
<feature type="domain" description="Doubled CXXCH motif" evidence="2">
    <location>
        <begin position="340"/>
        <end position="386"/>
    </location>
</feature>
<proteinExistence type="predicted"/>
<evidence type="ECO:0000313" key="3">
    <source>
        <dbReference type="EMBL" id="AJF07362.1"/>
    </source>
</evidence>
<gene>
    <name evidence="3" type="ORF">GSUB_13435</name>
</gene>
<evidence type="ECO:0000256" key="1">
    <source>
        <dbReference type="SAM" id="Phobius"/>
    </source>
</evidence>
<dbReference type="InterPro" id="IPR036280">
    <property type="entry name" value="Multihaem_cyt_sf"/>
</dbReference>
<organism evidence="3 4">
    <name type="scientific">Geoalkalibacter subterraneus</name>
    <dbReference type="NCBI Taxonomy" id="483547"/>
    <lineage>
        <taxon>Bacteria</taxon>
        <taxon>Pseudomonadati</taxon>
        <taxon>Thermodesulfobacteriota</taxon>
        <taxon>Desulfuromonadia</taxon>
        <taxon>Desulfuromonadales</taxon>
        <taxon>Geoalkalibacteraceae</taxon>
        <taxon>Geoalkalibacter</taxon>
    </lineage>
</organism>
<dbReference type="EMBL" id="CP010311">
    <property type="protein sequence ID" value="AJF07362.1"/>
    <property type="molecule type" value="Genomic_DNA"/>
</dbReference>
<keyword evidence="1" id="KW-0472">Membrane</keyword>
<accession>A0A0B5FGQ9</accession>
<dbReference type="Proteomes" id="UP000035036">
    <property type="component" value="Chromosome"/>
</dbReference>
<evidence type="ECO:0000259" key="2">
    <source>
        <dbReference type="Pfam" id="PF09699"/>
    </source>
</evidence>
<feature type="transmembrane region" description="Helical" evidence="1">
    <location>
        <begin position="26"/>
        <end position="47"/>
    </location>
</feature>
<protein>
    <recommendedName>
        <fullName evidence="2">Doubled CXXCH motif domain-containing protein</fullName>
    </recommendedName>
</protein>
<dbReference type="OrthoDB" id="9771829at2"/>
<dbReference type="InterPro" id="IPR010177">
    <property type="entry name" value="Paired_CXXCH_1"/>
</dbReference>
<keyword evidence="1" id="KW-1133">Transmembrane helix</keyword>
<keyword evidence="4" id="KW-1185">Reference proteome</keyword>
<dbReference type="SUPFAM" id="SSF48695">
    <property type="entry name" value="Multiheme cytochromes"/>
    <property type="match status" value="3"/>
</dbReference>
<dbReference type="HOGENOM" id="CLU_801063_0_0_7"/>
<name>A0A0B5FGQ9_9BACT</name>